<dbReference type="RefSeq" id="XP_007691742.1">
    <property type="nucleotide sequence ID" value="XM_007693552.1"/>
</dbReference>
<dbReference type="AlphaFoldDB" id="W6YQQ3"/>
<dbReference type="STRING" id="930090.W6YQQ3"/>
<dbReference type="Proteomes" id="UP000054032">
    <property type="component" value="Unassembled WGS sequence"/>
</dbReference>
<gene>
    <name evidence="1" type="ORF">COCMIDRAFT_105357</name>
</gene>
<dbReference type="KEGG" id="bor:COCMIDRAFT_105357"/>
<keyword evidence="2" id="KW-1185">Reference proteome</keyword>
<name>W6YQQ3_COCMI</name>
<sequence length="122" mass="13768">MGHQPPPSPPVDWSSFKNSALPNLESRLKFTTHYALCVIDCDHWDNPSLSLLDKFRGAKFWDHPGDRTILASSQSSRSNRSMKMPGLNACITWNDADIFEIESGEEIGRTDMSDDEITQGWL</sequence>
<organism evidence="1 2">
    <name type="scientific">Bipolaris oryzae ATCC 44560</name>
    <dbReference type="NCBI Taxonomy" id="930090"/>
    <lineage>
        <taxon>Eukaryota</taxon>
        <taxon>Fungi</taxon>
        <taxon>Dikarya</taxon>
        <taxon>Ascomycota</taxon>
        <taxon>Pezizomycotina</taxon>
        <taxon>Dothideomycetes</taxon>
        <taxon>Pleosporomycetidae</taxon>
        <taxon>Pleosporales</taxon>
        <taxon>Pleosporineae</taxon>
        <taxon>Pleosporaceae</taxon>
        <taxon>Bipolaris</taxon>
    </lineage>
</organism>
<proteinExistence type="predicted"/>
<reference evidence="1 2" key="1">
    <citation type="journal article" date="2013" name="PLoS Genet.">
        <title>Comparative genome structure, secondary metabolite, and effector coding capacity across Cochliobolus pathogens.</title>
        <authorList>
            <person name="Condon B.J."/>
            <person name="Leng Y."/>
            <person name="Wu D."/>
            <person name="Bushley K.E."/>
            <person name="Ohm R.A."/>
            <person name="Otillar R."/>
            <person name="Martin J."/>
            <person name="Schackwitz W."/>
            <person name="Grimwood J."/>
            <person name="MohdZainudin N."/>
            <person name="Xue C."/>
            <person name="Wang R."/>
            <person name="Manning V.A."/>
            <person name="Dhillon B."/>
            <person name="Tu Z.J."/>
            <person name="Steffenson B.J."/>
            <person name="Salamov A."/>
            <person name="Sun H."/>
            <person name="Lowry S."/>
            <person name="LaButti K."/>
            <person name="Han J."/>
            <person name="Copeland A."/>
            <person name="Lindquist E."/>
            <person name="Barry K."/>
            <person name="Schmutz J."/>
            <person name="Baker S.E."/>
            <person name="Ciuffetti L.M."/>
            <person name="Grigoriev I.V."/>
            <person name="Zhong S."/>
            <person name="Turgeon B.G."/>
        </authorList>
    </citation>
    <scope>NUCLEOTIDE SEQUENCE [LARGE SCALE GENOMIC DNA]</scope>
    <source>
        <strain evidence="1 2">ATCC 44560</strain>
    </source>
</reference>
<evidence type="ECO:0000313" key="2">
    <source>
        <dbReference type="Proteomes" id="UP000054032"/>
    </source>
</evidence>
<dbReference type="HOGENOM" id="CLU_2026297_0_0_1"/>
<dbReference type="GeneID" id="19118670"/>
<dbReference type="OrthoDB" id="4489302at2759"/>
<accession>W6YQQ3</accession>
<dbReference type="eggNOG" id="ENOG502R6US">
    <property type="taxonomic scope" value="Eukaryota"/>
</dbReference>
<dbReference type="EMBL" id="KI964088">
    <property type="protein sequence ID" value="EUC41752.1"/>
    <property type="molecule type" value="Genomic_DNA"/>
</dbReference>
<evidence type="ECO:0000313" key="1">
    <source>
        <dbReference type="EMBL" id="EUC41752.1"/>
    </source>
</evidence>
<protein>
    <submittedName>
        <fullName evidence="1">Uncharacterized protein</fullName>
    </submittedName>
</protein>